<organism evidence="3 4">
    <name type="scientific">Nelumbo nucifera</name>
    <name type="common">Sacred lotus</name>
    <dbReference type="NCBI Taxonomy" id="4432"/>
    <lineage>
        <taxon>Eukaryota</taxon>
        <taxon>Viridiplantae</taxon>
        <taxon>Streptophyta</taxon>
        <taxon>Embryophyta</taxon>
        <taxon>Tracheophyta</taxon>
        <taxon>Spermatophyta</taxon>
        <taxon>Magnoliopsida</taxon>
        <taxon>Proteales</taxon>
        <taxon>Nelumbonaceae</taxon>
        <taxon>Nelumbo</taxon>
    </lineage>
</organism>
<feature type="compositionally biased region" description="Polar residues" evidence="1">
    <location>
        <begin position="115"/>
        <end position="126"/>
    </location>
</feature>
<evidence type="ECO:0000256" key="1">
    <source>
        <dbReference type="SAM" id="MobiDB-lite"/>
    </source>
</evidence>
<sequence>MLKLKSLIATVLLLSALLPPPSLAADGGSDSDAMNNLDREVYEIDYRGPETHSYIPPPNQSRGRPFIHHGSVTVKPNFKGPRAHNVKDASRVLRKFRTKINSPITPPKSPLATPKQFSRLSTTKRS</sequence>
<feature type="signal peptide" evidence="2">
    <location>
        <begin position="1"/>
        <end position="24"/>
    </location>
</feature>
<feature type="chain" id="PRO_5032969551" evidence="2">
    <location>
        <begin position="25"/>
        <end position="126"/>
    </location>
</feature>
<comment type="caution">
    <text evidence="3">The sequence shown here is derived from an EMBL/GenBank/DDBJ whole genome shotgun (WGS) entry which is preliminary data.</text>
</comment>
<keyword evidence="2" id="KW-0732">Signal</keyword>
<evidence type="ECO:0000313" key="4">
    <source>
        <dbReference type="Proteomes" id="UP000607653"/>
    </source>
</evidence>
<dbReference type="Proteomes" id="UP000607653">
    <property type="component" value="Unassembled WGS sequence"/>
</dbReference>
<keyword evidence="4" id="KW-1185">Reference proteome</keyword>
<proteinExistence type="predicted"/>
<dbReference type="EMBL" id="DUZY01000002">
    <property type="protein sequence ID" value="DAD27942.1"/>
    <property type="molecule type" value="Genomic_DNA"/>
</dbReference>
<protein>
    <submittedName>
        <fullName evidence="3">Uncharacterized protein</fullName>
    </submittedName>
</protein>
<feature type="region of interest" description="Disordered" evidence="1">
    <location>
        <begin position="101"/>
        <end position="126"/>
    </location>
</feature>
<reference evidence="3 4" key="1">
    <citation type="journal article" date="2020" name="Mol. Biol. Evol.">
        <title>Distinct Expression and Methylation Patterns for Genes with Different Fates following a Single Whole-Genome Duplication in Flowering Plants.</title>
        <authorList>
            <person name="Shi T."/>
            <person name="Rahmani R.S."/>
            <person name="Gugger P.F."/>
            <person name="Wang M."/>
            <person name="Li H."/>
            <person name="Zhang Y."/>
            <person name="Li Z."/>
            <person name="Wang Q."/>
            <person name="Van de Peer Y."/>
            <person name="Marchal K."/>
            <person name="Chen J."/>
        </authorList>
    </citation>
    <scope>NUCLEOTIDE SEQUENCE [LARGE SCALE GENOMIC DNA]</scope>
    <source>
        <tissue evidence="3">Leaf</tissue>
    </source>
</reference>
<gene>
    <name evidence="3" type="ORF">HUJ06_029410</name>
</gene>
<accession>A0A822Y6S4</accession>
<evidence type="ECO:0000256" key="2">
    <source>
        <dbReference type="SAM" id="SignalP"/>
    </source>
</evidence>
<evidence type="ECO:0000313" key="3">
    <source>
        <dbReference type="EMBL" id="DAD27942.1"/>
    </source>
</evidence>
<dbReference type="AlphaFoldDB" id="A0A822Y6S4"/>
<name>A0A822Y6S4_NELNU</name>